<reference evidence="6 7" key="1">
    <citation type="submission" date="2016-04" db="EMBL/GenBank/DDBJ databases">
        <title>Complete genome sequence of Bacillus oceanisediminis strain 2691.</title>
        <authorList>
            <person name="Jeong H."/>
            <person name="Kim H.J."/>
            <person name="Lee D.-W."/>
        </authorList>
    </citation>
    <scope>NUCLEOTIDE SEQUENCE [LARGE SCALE GENOMIC DNA]</scope>
    <source>
        <strain evidence="6 7">2691</strain>
    </source>
</reference>
<evidence type="ECO:0000256" key="2">
    <source>
        <dbReference type="ARBA" id="ARBA00023139"/>
    </source>
</evidence>
<dbReference type="eggNOG" id="COG0834">
    <property type="taxonomic scope" value="Bacteria"/>
</dbReference>
<proteinExistence type="predicted"/>
<evidence type="ECO:0000256" key="3">
    <source>
        <dbReference type="ARBA" id="ARBA00023288"/>
    </source>
</evidence>
<evidence type="ECO:0000313" key="7">
    <source>
        <dbReference type="Proteomes" id="UP000077856"/>
    </source>
</evidence>
<name>A0A160MBS6_9BACI</name>
<keyword evidence="2" id="KW-0564">Palmitate</keyword>
<dbReference type="GO" id="GO:0016020">
    <property type="term" value="C:membrane"/>
    <property type="evidence" value="ECO:0007669"/>
    <property type="project" value="InterPro"/>
</dbReference>
<protein>
    <submittedName>
        <fullName evidence="6">Glutamine ABC transporter substrate-bindnig protein</fullName>
    </submittedName>
</protein>
<dbReference type="InterPro" id="IPR001638">
    <property type="entry name" value="Solute-binding_3/MltF_N"/>
</dbReference>
<dbReference type="PROSITE" id="PS51257">
    <property type="entry name" value="PROKAR_LIPOPROTEIN"/>
    <property type="match status" value="1"/>
</dbReference>
<dbReference type="SMART" id="SM00062">
    <property type="entry name" value="PBPb"/>
    <property type="match status" value="1"/>
</dbReference>
<dbReference type="KEGG" id="bon:A361_14530"/>
<dbReference type="SMART" id="SM00079">
    <property type="entry name" value="PBPe"/>
    <property type="match status" value="1"/>
</dbReference>
<keyword evidence="1" id="KW-0732">Signal</keyword>
<dbReference type="Pfam" id="PF00497">
    <property type="entry name" value="SBP_bac_3"/>
    <property type="match status" value="1"/>
</dbReference>
<dbReference type="Gene3D" id="3.40.190.10">
    <property type="entry name" value="Periplasmic binding protein-like II"/>
    <property type="match status" value="2"/>
</dbReference>
<dbReference type="InterPro" id="IPR001320">
    <property type="entry name" value="Iontro_rcpt_C"/>
</dbReference>
<dbReference type="PANTHER" id="PTHR35936">
    <property type="entry name" value="MEMBRANE-BOUND LYTIC MUREIN TRANSGLYCOSYLASE F"/>
    <property type="match status" value="1"/>
</dbReference>
<organism evidence="6 7">
    <name type="scientific">Cytobacillus oceanisediminis 2691</name>
    <dbReference type="NCBI Taxonomy" id="1196031"/>
    <lineage>
        <taxon>Bacteria</taxon>
        <taxon>Bacillati</taxon>
        <taxon>Bacillota</taxon>
        <taxon>Bacilli</taxon>
        <taxon>Bacillales</taxon>
        <taxon>Bacillaceae</taxon>
        <taxon>Cytobacillus</taxon>
    </lineage>
</organism>
<feature type="domain" description="Solute-binding protein family 3/N-terminal" evidence="4">
    <location>
        <begin position="44"/>
        <end position="263"/>
    </location>
</feature>
<gene>
    <name evidence="6" type="ORF">A361_14530</name>
</gene>
<evidence type="ECO:0000256" key="1">
    <source>
        <dbReference type="ARBA" id="ARBA00022729"/>
    </source>
</evidence>
<dbReference type="Proteomes" id="UP000077856">
    <property type="component" value="Chromosome"/>
</dbReference>
<dbReference type="AlphaFoldDB" id="A0A160MBS6"/>
<dbReference type="PANTHER" id="PTHR35936:SF19">
    <property type="entry name" value="AMINO-ACID-BINDING PROTEIN YXEM-RELATED"/>
    <property type="match status" value="1"/>
</dbReference>
<evidence type="ECO:0000259" key="5">
    <source>
        <dbReference type="SMART" id="SM00079"/>
    </source>
</evidence>
<sequence length="267" mass="29444">MKKGFLISLIVLIIAGMLAGCGGSKTSGGSKTDSVLARVKESKVLKVGFEGTYPPFNFLNDDQKYDGFDVDISNEIAERLGAETEFVATKWESLIGGLKSDKFDIVIAQMTVTEERKKSVDFTDPYVVTGSVLITREDTDGISKLEDIKGKNVGVGGGTTFEEVANSVDGANVKTYKAVNDYIADLMNKRLDVIINDQLLMSYNIKENDLPLKISSDIVNKDEIGMAIKKDNDDFVKEVNQILTDMKEDGTYSEIYKKWFGTEPLEN</sequence>
<dbReference type="GO" id="GO:0015276">
    <property type="term" value="F:ligand-gated monoatomic ion channel activity"/>
    <property type="evidence" value="ECO:0007669"/>
    <property type="project" value="InterPro"/>
</dbReference>
<accession>A0A160MBS6</accession>
<dbReference type="EMBL" id="CP015506">
    <property type="protein sequence ID" value="AND40316.1"/>
    <property type="molecule type" value="Genomic_DNA"/>
</dbReference>
<evidence type="ECO:0000313" key="6">
    <source>
        <dbReference type="EMBL" id="AND40316.1"/>
    </source>
</evidence>
<keyword evidence="3" id="KW-0449">Lipoprotein</keyword>
<evidence type="ECO:0000259" key="4">
    <source>
        <dbReference type="SMART" id="SM00062"/>
    </source>
</evidence>
<feature type="domain" description="Ionotropic glutamate receptor C-terminal" evidence="5">
    <location>
        <begin position="44"/>
        <end position="262"/>
    </location>
</feature>
<dbReference type="SUPFAM" id="SSF53850">
    <property type="entry name" value="Periplasmic binding protein-like II"/>
    <property type="match status" value="1"/>
</dbReference>
<dbReference type="STRING" id="1196031.A361_14530"/>
<dbReference type="RefSeq" id="WP_019381277.1">
    <property type="nucleotide sequence ID" value="NZ_CP015506.1"/>
</dbReference>